<dbReference type="EMBL" id="JAPFFF010000018">
    <property type="protein sequence ID" value="KAK8860180.1"/>
    <property type="molecule type" value="Genomic_DNA"/>
</dbReference>
<dbReference type="SMART" id="SM00297">
    <property type="entry name" value="BROMO"/>
    <property type="match status" value="1"/>
</dbReference>
<gene>
    <name evidence="4" type="ORF">M9Y10_011844</name>
</gene>
<proteinExistence type="predicted"/>
<dbReference type="InterPro" id="IPR018359">
    <property type="entry name" value="Bromodomain_CS"/>
</dbReference>
<evidence type="ECO:0000313" key="4">
    <source>
        <dbReference type="EMBL" id="KAK8860180.1"/>
    </source>
</evidence>
<name>A0ABR2ICA7_9EUKA</name>
<keyword evidence="1 2" id="KW-0103">Bromodomain</keyword>
<dbReference type="InterPro" id="IPR001487">
    <property type="entry name" value="Bromodomain"/>
</dbReference>
<dbReference type="SUPFAM" id="SSF47370">
    <property type="entry name" value="Bromodomain"/>
    <property type="match status" value="1"/>
</dbReference>
<feature type="domain" description="Bromo" evidence="3">
    <location>
        <begin position="19"/>
        <end position="91"/>
    </location>
</feature>
<dbReference type="Proteomes" id="UP001470230">
    <property type="component" value="Unassembled WGS sequence"/>
</dbReference>
<evidence type="ECO:0000256" key="1">
    <source>
        <dbReference type="ARBA" id="ARBA00023117"/>
    </source>
</evidence>
<evidence type="ECO:0000256" key="2">
    <source>
        <dbReference type="PROSITE-ProRule" id="PRU00035"/>
    </source>
</evidence>
<protein>
    <recommendedName>
        <fullName evidence="3">Bromo domain-containing protein</fullName>
    </recommendedName>
</protein>
<sequence>MPIPQQVKEACLEIMDKVMKRPCAALFLEPVDPDRDGAPNYYMVVKRPVDLGTIRRRLENDEYPSVAAWNREMNLIWGNAEKFNGRESLLCVIAMEIRRNFEKEFRKIKTLNLPKWVQTVSELKDCLDNLLDSPPEPVTKFATISEKPDPNQLKPFTEEEMDIFIRSTMLLTSKQDAKKMLHIIRLYEPRFNGPDQEKQIDVGQLTVPTLHNLRDYVNHRLTDLNIPFPK</sequence>
<evidence type="ECO:0000259" key="3">
    <source>
        <dbReference type="PROSITE" id="PS50014"/>
    </source>
</evidence>
<dbReference type="CDD" id="cd04369">
    <property type="entry name" value="Bromodomain"/>
    <property type="match status" value="1"/>
</dbReference>
<dbReference type="InterPro" id="IPR036427">
    <property type="entry name" value="Bromodomain-like_sf"/>
</dbReference>
<reference evidence="4 5" key="1">
    <citation type="submission" date="2024-04" db="EMBL/GenBank/DDBJ databases">
        <title>Tritrichomonas musculus Genome.</title>
        <authorList>
            <person name="Alves-Ferreira E."/>
            <person name="Grigg M."/>
            <person name="Lorenzi H."/>
            <person name="Galac M."/>
        </authorList>
    </citation>
    <scope>NUCLEOTIDE SEQUENCE [LARGE SCALE GENOMIC DNA]</scope>
    <source>
        <strain evidence="4 5">EAF2021</strain>
    </source>
</reference>
<keyword evidence="5" id="KW-1185">Reference proteome</keyword>
<dbReference type="PROSITE" id="PS00633">
    <property type="entry name" value="BROMODOMAIN_1"/>
    <property type="match status" value="1"/>
</dbReference>
<comment type="caution">
    <text evidence="4">The sequence shown here is derived from an EMBL/GenBank/DDBJ whole genome shotgun (WGS) entry which is preliminary data.</text>
</comment>
<dbReference type="PANTHER" id="PTHR45926">
    <property type="entry name" value="OSJNBA0053K19.4 PROTEIN"/>
    <property type="match status" value="1"/>
</dbReference>
<accession>A0ABR2ICA7</accession>
<evidence type="ECO:0000313" key="5">
    <source>
        <dbReference type="Proteomes" id="UP001470230"/>
    </source>
</evidence>
<dbReference type="PROSITE" id="PS50014">
    <property type="entry name" value="BROMODOMAIN_2"/>
    <property type="match status" value="1"/>
</dbReference>
<dbReference type="Pfam" id="PF00439">
    <property type="entry name" value="Bromodomain"/>
    <property type="match status" value="1"/>
</dbReference>
<dbReference type="Gene3D" id="1.20.920.10">
    <property type="entry name" value="Bromodomain-like"/>
    <property type="match status" value="1"/>
</dbReference>
<dbReference type="PRINTS" id="PR00503">
    <property type="entry name" value="BROMODOMAIN"/>
</dbReference>
<organism evidence="4 5">
    <name type="scientific">Tritrichomonas musculus</name>
    <dbReference type="NCBI Taxonomy" id="1915356"/>
    <lineage>
        <taxon>Eukaryota</taxon>
        <taxon>Metamonada</taxon>
        <taxon>Parabasalia</taxon>
        <taxon>Tritrichomonadida</taxon>
        <taxon>Tritrichomonadidae</taxon>
        <taxon>Tritrichomonas</taxon>
    </lineage>
</organism>